<protein>
    <submittedName>
        <fullName evidence="2">Uncharacterized protein</fullName>
    </submittedName>
</protein>
<dbReference type="Proteomes" id="UP001066276">
    <property type="component" value="Chromosome 11"/>
</dbReference>
<gene>
    <name evidence="2" type="ORF">NDU88_001698</name>
</gene>
<name>A0AAV7LAA6_PLEWA</name>
<evidence type="ECO:0000313" key="3">
    <source>
        <dbReference type="Proteomes" id="UP001066276"/>
    </source>
</evidence>
<accession>A0AAV7LAA6</accession>
<comment type="caution">
    <text evidence="2">The sequence shown here is derived from an EMBL/GenBank/DDBJ whole genome shotgun (WGS) entry which is preliminary data.</text>
</comment>
<dbReference type="AlphaFoldDB" id="A0AAV7LAA6"/>
<keyword evidence="3" id="KW-1185">Reference proteome</keyword>
<dbReference type="EMBL" id="JANPWB010000015">
    <property type="protein sequence ID" value="KAJ1088541.1"/>
    <property type="molecule type" value="Genomic_DNA"/>
</dbReference>
<proteinExistence type="predicted"/>
<reference evidence="2" key="1">
    <citation type="journal article" date="2022" name="bioRxiv">
        <title>Sequencing and chromosome-scale assembly of the giantPleurodeles waltlgenome.</title>
        <authorList>
            <person name="Brown T."/>
            <person name="Elewa A."/>
            <person name="Iarovenko S."/>
            <person name="Subramanian E."/>
            <person name="Araus A.J."/>
            <person name="Petzold A."/>
            <person name="Susuki M."/>
            <person name="Suzuki K.-i.T."/>
            <person name="Hayashi T."/>
            <person name="Toyoda A."/>
            <person name="Oliveira C."/>
            <person name="Osipova E."/>
            <person name="Leigh N.D."/>
            <person name="Simon A."/>
            <person name="Yun M.H."/>
        </authorList>
    </citation>
    <scope>NUCLEOTIDE SEQUENCE</scope>
    <source>
        <strain evidence="2">20211129_DDA</strain>
        <tissue evidence="2">Liver</tissue>
    </source>
</reference>
<organism evidence="2 3">
    <name type="scientific">Pleurodeles waltl</name>
    <name type="common">Iberian ribbed newt</name>
    <dbReference type="NCBI Taxonomy" id="8319"/>
    <lineage>
        <taxon>Eukaryota</taxon>
        <taxon>Metazoa</taxon>
        <taxon>Chordata</taxon>
        <taxon>Craniata</taxon>
        <taxon>Vertebrata</taxon>
        <taxon>Euteleostomi</taxon>
        <taxon>Amphibia</taxon>
        <taxon>Batrachia</taxon>
        <taxon>Caudata</taxon>
        <taxon>Salamandroidea</taxon>
        <taxon>Salamandridae</taxon>
        <taxon>Pleurodelinae</taxon>
        <taxon>Pleurodeles</taxon>
    </lineage>
</organism>
<evidence type="ECO:0000313" key="2">
    <source>
        <dbReference type="EMBL" id="KAJ1088541.1"/>
    </source>
</evidence>
<feature type="compositionally biased region" description="Polar residues" evidence="1">
    <location>
        <begin position="39"/>
        <end position="54"/>
    </location>
</feature>
<evidence type="ECO:0000256" key="1">
    <source>
        <dbReference type="SAM" id="MobiDB-lite"/>
    </source>
</evidence>
<feature type="region of interest" description="Disordered" evidence="1">
    <location>
        <begin position="31"/>
        <end position="70"/>
    </location>
</feature>
<sequence length="70" mass="7627">MRSRAQPMRTQTAVEWSKVLKEASLHTHNSFTALRIPSGGQTDSDSGESDSTVTEVPKGPTITPWTADEL</sequence>